<dbReference type="Proteomes" id="UP000474967">
    <property type="component" value="Unassembled WGS sequence"/>
</dbReference>
<dbReference type="InterPro" id="IPR007809">
    <property type="entry name" value="FlgN-like"/>
</dbReference>
<gene>
    <name evidence="1" type="ORF">G3T36_04920</name>
</gene>
<comment type="caution">
    <text evidence="1">The sequence shown here is derived from an EMBL/GenBank/DDBJ whole genome shotgun (WGS) entry which is preliminary data.</text>
</comment>
<dbReference type="GO" id="GO:0044780">
    <property type="term" value="P:bacterial-type flagellum assembly"/>
    <property type="evidence" value="ECO:0007669"/>
    <property type="project" value="InterPro"/>
</dbReference>
<evidence type="ECO:0000313" key="2">
    <source>
        <dbReference type="Proteomes" id="UP000474967"/>
    </source>
</evidence>
<name>A0A6L9XW24_9MICO</name>
<keyword evidence="1" id="KW-0282">Flagellum</keyword>
<accession>A0A6L9XW24</accession>
<sequence length="173" mass="18618">MGATELSAQLWKERALVELLVFKLDELELLLVAGRSRWVPQATKEIEQVLDRMRAAGLGRAVDFSDVAEEWGCSPDAALRELVAAAPPGVWADIFDAHLQALIALADEVRSAGATCQRLLRAALQATPSDGGAGRDSADAEQSLDKATRDANYRLALAVTARLPQPALADFLR</sequence>
<dbReference type="Pfam" id="PF05130">
    <property type="entry name" value="FlgN"/>
    <property type="match status" value="1"/>
</dbReference>
<reference evidence="1 2" key="1">
    <citation type="journal article" date="2014" name="J. Microbiol.">
        <title>Diaminobutyricibacter tongyongensis gen. nov., sp. nov. and Homoserinibacter gongjuensis gen. nov., sp. nov. belong to the family Microbacteriaceae.</title>
        <authorList>
            <person name="Kim S.J."/>
            <person name="Ahn J.H."/>
            <person name="Weon H.Y."/>
            <person name="Hamada M."/>
            <person name="Suzuki K."/>
            <person name="Kwon S.W."/>
        </authorList>
    </citation>
    <scope>NUCLEOTIDE SEQUENCE [LARGE SCALE GENOMIC DNA]</scope>
    <source>
        <strain evidence="1 2">NBRC 108724</strain>
    </source>
</reference>
<organism evidence="1 2">
    <name type="scientific">Leifsonia tongyongensis</name>
    <dbReference type="NCBI Taxonomy" id="1268043"/>
    <lineage>
        <taxon>Bacteria</taxon>
        <taxon>Bacillati</taxon>
        <taxon>Actinomycetota</taxon>
        <taxon>Actinomycetes</taxon>
        <taxon>Micrococcales</taxon>
        <taxon>Microbacteriaceae</taxon>
        <taxon>Leifsonia</taxon>
    </lineage>
</organism>
<keyword evidence="2" id="KW-1185">Reference proteome</keyword>
<protein>
    <submittedName>
        <fullName evidence="1">Flagellar protein FlgN</fullName>
    </submittedName>
</protein>
<evidence type="ECO:0000313" key="1">
    <source>
        <dbReference type="EMBL" id="NEN05208.1"/>
    </source>
</evidence>
<proteinExistence type="predicted"/>
<dbReference type="AlphaFoldDB" id="A0A6L9XW24"/>
<keyword evidence="1" id="KW-0966">Cell projection</keyword>
<keyword evidence="1" id="KW-0969">Cilium</keyword>
<dbReference type="RefSeq" id="WP_163288398.1">
    <property type="nucleotide sequence ID" value="NZ_JAAGWY010000001.1"/>
</dbReference>
<dbReference type="EMBL" id="JAAGWY010000001">
    <property type="protein sequence ID" value="NEN05208.1"/>
    <property type="molecule type" value="Genomic_DNA"/>
</dbReference>